<dbReference type="EMBL" id="BJYG01000047">
    <property type="protein sequence ID" value="GEN64622.1"/>
    <property type="molecule type" value="Genomic_DNA"/>
</dbReference>
<accession>A0A511XNT9</accession>
<dbReference type="Proteomes" id="UP000321746">
    <property type="component" value="Unassembled WGS sequence"/>
</dbReference>
<proteinExistence type="predicted"/>
<keyword evidence="1" id="KW-0472">Membrane</keyword>
<protein>
    <submittedName>
        <fullName evidence="2">Uncharacterized protein</fullName>
    </submittedName>
</protein>
<sequence>MTQFRLPRSPITSTAIVRMVAIGLGAVFLAFAVRFALEMPDVMPGNAAGILALVALGTILILGAIWIAI</sequence>
<keyword evidence="1" id="KW-0812">Transmembrane</keyword>
<organism evidence="2 3">
    <name type="scientific">Acetobacter oeni</name>
    <dbReference type="NCBI Taxonomy" id="304077"/>
    <lineage>
        <taxon>Bacteria</taxon>
        <taxon>Pseudomonadati</taxon>
        <taxon>Pseudomonadota</taxon>
        <taxon>Alphaproteobacteria</taxon>
        <taxon>Acetobacterales</taxon>
        <taxon>Acetobacteraceae</taxon>
        <taxon>Acetobacter</taxon>
    </lineage>
</organism>
<keyword evidence="1" id="KW-1133">Transmembrane helix</keyword>
<feature type="transmembrane region" description="Helical" evidence="1">
    <location>
        <begin position="15"/>
        <end position="37"/>
    </location>
</feature>
<dbReference type="AlphaFoldDB" id="A0A511XNT9"/>
<dbReference type="RefSeq" id="WP_146891418.1">
    <property type="nucleotide sequence ID" value="NZ_BJYG01000047.1"/>
</dbReference>
<evidence type="ECO:0000256" key="1">
    <source>
        <dbReference type="SAM" id="Phobius"/>
    </source>
</evidence>
<feature type="transmembrane region" description="Helical" evidence="1">
    <location>
        <begin position="49"/>
        <end position="68"/>
    </location>
</feature>
<gene>
    <name evidence="2" type="ORF">AOE01nite_28460</name>
</gene>
<comment type="caution">
    <text evidence="2">The sequence shown here is derived from an EMBL/GenBank/DDBJ whole genome shotgun (WGS) entry which is preliminary data.</text>
</comment>
<evidence type="ECO:0000313" key="2">
    <source>
        <dbReference type="EMBL" id="GEN64622.1"/>
    </source>
</evidence>
<evidence type="ECO:0000313" key="3">
    <source>
        <dbReference type="Proteomes" id="UP000321746"/>
    </source>
</evidence>
<keyword evidence="3" id="KW-1185">Reference proteome</keyword>
<reference evidence="2 3" key="1">
    <citation type="submission" date="2019-07" db="EMBL/GenBank/DDBJ databases">
        <title>Whole genome shotgun sequence of Acetobacter oeni NBRC 105207.</title>
        <authorList>
            <person name="Hosoyama A."/>
            <person name="Uohara A."/>
            <person name="Ohji S."/>
            <person name="Ichikawa N."/>
        </authorList>
    </citation>
    <scope>NUCLEOTIDE SEQUENCE [LARGE SCALE GENOMIC DNA]</scope>
    <source>
        <strain evidence="2 3">NBRC 105207</strain>
    </source>
</reference>
<name>A0A511XNT9_9PROT</name>